<keyword evidence="3" id="KW-1185">Reference proteome</keyword>
<dbReference type="Proteomes" id="UP001182556">
    <property type="component" value="Unassembled WGS sequence"/>
</dbReference>
<dbReference type="EMBL" id="JAODAN010000002">
    <property type="protein sequence ID" value="KAK1926111.1"/>
    <property type="molecule type" value="Genomic_DNA"/>
</dbReference>
<sequence>MSPTQIVTLPSSTRNRTSPNSGPIGTIRCVGVDPDKVSTFPMNVPTDSSHGREDFHKYQTKVVYPSPTLDSRGSEPTPEWRVNADTSYGDRDTQPLKFSTSFSGKGDPQDPSLLHPLLQSGGTTGDLHAGDSRKRSSWRAGSSNTTTDGAPSQRLGKTRVQLSSQDKSDSHTETEGYVTLTRGELNTLLDKASTSGGTATTAYAPPDATSVSTAASNSSKQGVVSTAASVLLNMGTALATQMVVKNAMDAAGKHVVGPAASLLWVGGKKAWDAGVASTAGKVFSGWWG</sequence>
<evidence type="ECO:0000256" key="1">
    <source>
        <dbReference type="SAM" id="MobiDB-lite"/>
    </source>
</evidence>
<feature type="region of interest" description="Disordered" evidence="1">
    <location>
        <begin position="1"/>
        <end position="30"/>
    </location>
</feature>
<organism evidence="2 3">
    <name type="scientific">Papiliotrema laurentii</name>
    <name type="common">Cryptococcus laurentii</name>
    <dbReference type="NCBI Taxonomy" id="5418"/>
    <lineage>
        <taxon>Eukaryota</taxon>
        <taxon>Fungi</taxon>
        <taxon>Dikarya</taxon>
        <taxon>Basidiomycota</taxon>
        <taxon>Agaricomycotina</taxon>
        <taxon>Tremellomycetes</taxon>
        <taxon>Tremellales</taxon>
        <taxon>Rhynchogastremaceae</taxon>
        <taxon>Papiliotrema</taxon>
    </lineage>
</organism>
<dbReference type="AlphaFoldDB" id="A0AAD9FU21"/>
<feature type="region of interest" description="Disordered" evidence="1">
    <location>
        <begin position="43"/>
        <end position="177"/>
    </location>
</feature>
<evidence type="ECO:0000313" key="2">
    <source>
        <dbReference type="EMBL" id="KAK1926111.1"/>
    </source>
</evidence>
<proteinExistence type="predicted"/>
<comment type="caution">
    <text evidence="2">The sequence shown here is derived from an EMBL/GenBank/DDBJ whole genome shotgun (WGS) entry which is preliminary data.</text>
</comment>
<protein>
    <submittedName>
        <fullName evidence="2">Uncharacterized protein</fullName>
    </submittedName>
</protein>
<accession>A0AAD9FU21</accession>
<evidence type="ECO:0000313" key="3">
    <source>
        <dbReference type="Proteomes" id="UP001182556"/>
    </source>
</evidence>
<name>A0AAD9FU21_PAPLA</name>
<gene>
    <name evidence="2" type="ORF">DB88DRAFT_470720</name>
</gene>
<feature type="compositionally biased region" description="Polar residues" evidence="1">
    <location>
        <begin position="1"/>
        <end position="23"/>
    </location>
</feature>
<feature type="compositionally biased region" description="Polar residues" evidence="1">
    <location>
        <begin position="139"/>
        <end position="150"/>
    </location>
</feature>
<reference evidence="2" key="1">
    <citation type="submission" date="2023-02" db="EMBL/GenBank/DDBJ databases">
        <title>Identification and recombinant expression of a fungal hydrolase from Papiliotrema laurentii that hydrolyzes apple cutin and clears colloidal polyester polyurethane.</title>
        <authorList>
            <consortium name="DOE Joint Genome Institute"/>
            <person name="Roman V.A."/>
            <person name="Bojanowski C."/>
            <person name="Crable B.R."/>
            <person name="Wagner D.N."/>
            <person name="Hung C.S."/>
            <person name="Nadeau L.J."/>
            <person name="Schratz L."/>
            <person name="Haridas S."/>
            <person name="Pangilinan J."/>
            <person name="Lipzen A."/>
            <person name="Na H."/>
            <person name="Yan M."/>
            <person name="Ng V."/>
            <person name="Grigoriev I.V."/>
            <person name="Spatafora J.W."/>
            <person name="Barlow D."/>
            <person name="Biffinger J."/>
            <person name="Kelley-Loughnane N."/>
            <person name="Varaljay V.A."/>
            <person name="Crookes-Goodson W.J."/>
        </authorList>
    </citation>
    <scope>NUCLEOTIDE SEQUENCE</scope>
    <source>
        <strain evidence="2">5307AH</strain>
    </source>
</reference>